<evidence type="ECO:0000313" key="4">
    <source>
        <dbReference type="Proteomes" id="UP000807306"/>
    </source>
</evidence>
<feature type="domain" description="DUF6593" evidence="2">
    <location>
        <begin position="28"/>
        <end position="178"/>
    </location>
</feature>
<accession>A0A9P6EG03</accession>
<sequence>MMPMRNSLASSSVYSENPLLSQDSESSFWVDTPPFDQSSSNKDSVYTETGSDSSSRITQSVNKAALTFDRNSVINGVVYLNDKLVYAITTNASGTRTDICNVHEQQWTFIATDTGNFIWKTSSQYRLALFSEDDSRQPIAFTYRSDRAQPPVLNLQGGSRILDDILVSFVVLEQRMRMKEKRRQNGMLYGPLTETGICP</sequence>
<reference evidence="3" key="1">
    <citation type="submission" date="2020-11" db="EMBL/GenBank/DDBJ databases">
        <authorList>
            <consortium name="DOE Joint Genome Institute"/>
            <person name="Ahrendt S."/>
            <person name="Riley R."/>
            <person name="Andreopoulos W."/>
            <person name="Labutti K."/>
            <person name="Pangilinan J."/>
            <person name="Ruiz-Duenas F.J."/>
            <person name="Barrasa J.M."/>
            <person name="Sanchez-Garcia M."/>
            <person name="Camarero S."/>
            <person name="Miyauchi S."/>
            <person name="Serrano A."/>
            <person name="Linde D."/>
            <person name="Babiker R."/>
            <person name="Drula E."/>
            <person name="Ayuso-Fernandez I."/>
            <person name="Pacheco R."/>
            <person name="Padilla G."/>
            <person name="Ferreira P."/>
            <person name="Barriuso J."/>
            <person name="Kellner H."/>
            <person name="Castanera R."/>
            <person name="Alfaro M."/>
            <person name="Ramirez L."/>
            <person name="Pisabarro A.G."/>
            <person name="Kuo A."/>
            <person name="Tritt A."/>
            <person name="Lipzen A."/>
            <person name="He G."/>
            <person name="Yan M."/>
            <person name="Ng V."/>
            <person name="Cullen D."/>
            <person name="Martin F."/>
            <person name="Rosso M.-N."/>
            <person name="Henrissat B."/>
            <person name="Hibbett D."/>
            <person name="Martinez A.T."/>
            <person name="Grigoriev I.V."/>
        </authorList>
    </citation>
    <scope>NUCLEOTIDE SEQUENCE</scope>
    <source>
        <strain evidence="3">CBS 506.95</strain>
    </source>
</reference>
<keyword evidence="4" id="KW-1185">Reference proteome</keyword>
<protein>
    <recommendedName>
        <fullName evidence="2">DUF6593 domain-containing protein</fullName>
    </recommendedName>
</protein>
<feature type="region of interest" description="Disordered" evidence="1">
    <location>
        <begin position="31"/>
        <end position="54"/>
    </location>
</feature>
<dbReference type="AlphaFoldDB" id="A0A9P6EG03"/>
<dbReference type="OrthoDB" id="3256331at2759"/>
<dbReference type="EMBL" id="MU157854">
    <property type="protein sequence ID" value="KAF9528265.1"/>
    <property type="molecule type" value="Genomic_DNA"/>
</dbReference>
<evidence type="ECO:0000313" key="3">
    <source>
        <dbReference type="EMBL" id="KAF9528265.1"/>
    </source>
</evidence>
<proteinExistence type="predicted"/>
<name>A0A9P6EG03_9AGAR</name>
<evidence type="ECO:0000256" key="1">
    <source>
        <dbReference type="SAM" id="MobiDB-lite"/>
    </source>
</evidence>
<dbReference type="Pfam" id="PF20236">
    <property type="entry name" value="DUF6593"/>
    <property type="match status" value="1"/>
</dbReference>
<dbReference type="InterPro" id="IPR046528">
    <property type="entry name" value="DUF6593"/>
</dbReference>
<gene>
    <name evidence="3" type="ORF">CPB83DRAFT_906989</name>
</gene>
<comment type="caution">
    <text evidence="3">The sequence shown here is derived from an EMBL/GenBank/DDBJ whole genome shotgun (WGS) entry which is preliminary data.</text>
</comment>
<organism evidence="3 4">
    <name type="scientific">Crepidotus variabilis</name>
    <dbReference type="NCBI Taxonomy" id="179855"/>
    <lineage>
        <taxon>Eukaryota</taxon>
        <taxon>Fungi</taxon>
        <taxon>Dikarya</taxon>
        <taxon>Basidiomycota</taxon>
        <taxon>Agaricomycotina</taxon>
        <taxon>Agaricomycetes</taxon>
        <taxon>Agaricomycetidae</taxon>
        <taxon>Agaricales</taxon>
        <taxon>Agaricineae</taxon>
        <taxon>Crepidotaceae</taxon>
        <taxon>Crepidotus</taxon>
    </lineage>
</organism>
<dbReference type="Proteomes" id="UP000807306">
    <property type="component" value="Unassembled WGS sequence"/>
</dbReference>
<evidence type="ECO:0000259" key="2">
    <source>
        <dbReference type="Pfam" id="PF20236"/>
    </source>
</evidence>